<accession>A0A8B9R558</accession>
<dbReference type="InterPro" id="IPR020821">
    <property type="entry name" value="ENPP1-3/EXOG-like_nuc-like"/>
</dbReference>
<dbReference type="AlphaFoldDB" id="A0A8B9R558"/>
<evidence type="ECO:0000256" key="1">
    <source>
        <dbReference type="SAM" id="SignalP"/>
    </source>
</evidence>
<protein>
    <submittedName>
        <fullName evidence="4">Uncharacterized protein</fullName>
    </submittedName>
</protein>
<feature type="signal peptide" evidence="1">
    <location>
        <begin position="1"/>
        <end position="18"/>
    </location>
</feature>
<evidence type="ECO:0000313" key="5">
    <source>
        <dbReference type="Proteomes" id="UP000694621"/>
    </source>
</evidence>
<reference evidence="4" key="1">
    <citation type="submission" date="2025-08" db="UniProtKB">
        <authorList>
            <consortium name="Ensembl"/>
        </authorList>
    </citation>
    <scope>IDENTIFICATION</scope>
</reference>
<dbReference type="Gene3D" id="3.40.570.10">
    <property type="entry name" value="Extracellular Endonuclease, subunit A"/>
    <property type="match status" value="1"/>
</dbReference>
<dbReference type="GO" id="GO:0003676">
    <property type="term" value="F:nucleic acid binding"/>
    <property type="evidence" value="ECO:0007669"/>
    <property type="project" value="InterPro"/>
</dbReference>
<feature type="chain" id="PRO_5034214358" evidence="1">
    <location>
        <begin position="19"/>
        <end position="295"/>
    </location>
</feature>
<dbReference type="InterPro" id="IPR039015">
    <property type="entry name" value="ENDOD1"/>
</dbReference>
<dbReference type="InterPro" id="IPR044929">
    <property type="entry name" value="DNA/RNA_non-sp_Endonuclease_sf"/>
</dbReference>
<keyword evidence="1" id="KW-0732">Signal</keyword>
<name>A0A8B9R558_ASTMX</name>
<proteinExistence type="predicted"/>
<dbReference type="PANTHER" id="PTHR21472:SF15">
    <property type="entry name" value="ENDONUCLEASE DOMAIN-CONTAINING 1 PROTEIN-RELATED"/>
    <property type="match status" value="1"/>
</dbReference>
<dbReference type="GO" id="GO:0046872">
    <property type="term" value="F:metal ion binding"/>
    <property type="evidence" value="ECO:0007669"/>
    <property type="project" value="InterPro"/>
</dbReference>
<organism evidence="4 5">
    <name type="scientific">Astyanax mexicanus</name>
    <name type="common">Blind cave fish</name>
    <name type="synonym">Astyanax fasciatus mexicanus</name>
    <dbReference type="NCBI Taxonomy" id="7994"/>
    <lineage>
        <taxon>Eukaryota</taxon>
        <taxon>Metazoa</taxon>
        <taxon>Chordata</taxon>
        <taxon>Craniata</taxon>
        <taxon>Vertebrata</taxon>
        <taxon>Euteleostomi</taxon>
        <taxon>Actinopterygii</taxon>
        <taxon>Neopterygii</taxon>
        <taxon>Teleostei</taxon>
        <taxon>Ostariophysi</taxon>
        <taxon>Characiformes</taxon>
        <taxon>Characoidei</taxon>
        <taxon>Acestrorhamphidae</taxon>
        <taxon>Acestrorhamphinae</taxon>
        <taxon>Astyanax</taxon>
    </lineage>
</organism>
<dbReference type="InterPro" id="IPR001604">
    <property type="entry name" value="Endo_G_ENPP1-like_dom"/>
</dbReference>
<dbReference type="PANTHER" id="PTHR21472">
    <property type="entry name" value="ENDONUCLEASE DOMAIN-CONTAINING 1 PROTEIN ENDOD1"/>
    <property type="match status" value="1"/>
</dbReference>
<feature type="domain" description="DNA/RNA non-specific endonuclease/pyrophosphatase/phosphodiesterase" evidence="3">
    <location>
        <begin position="60"/>
        <end position="286"/>
    </location>
</feature>
<dbReference type="SUPFAM" id="SSF54060">
    <property type="entry name" value="His-Me finger endonucleases"/>
    <property type="match status" value="1"/>
</dbReference>
<dbReference type="Proteomes" id="UP000694621">
    <property type="component" value="Unplaced"/>
</dbReference>
<sequence>MKLFAVLLLLGMFSLSVAEVVKSFKKTCPQFFFKNNNKQVITPTVLSGEQYKQICQFYEGEYTFATLYDTKRRIPVYSAYTYTESPDQPFSKTRDYWKIEPQLDDKWADREMKQLKPEEEERLWNQAQNKDYTETRQNQTYTRGHVFPRSYAQSDPQKESTFTLTNAAPQIKEINTDWANKVEIPMLNKIKKNCDNNSLVYIVTGVVPDDNKWLKIHQNKITINEGLNIPRYFWSAFSCKSKTNNNINVSNAYIAKQITDPPTENLTVDELNKKLRILYNNKKFSDFINIIYMCT</sequence>
<evidence type="ECO:0000313" key="4">
    <source>
        <dbReference type="Ensembl" id="ENSAMXP00005020966.1"/>
    </source>
</evidence>
<dbReference type="Pfam" id="PF01223">
    <property type="entry name" value="Endonuclease_NS"/>
    <property type="match status" value="1"/>
</dbReference>
<feature type="domain" description="ENPP1-3/EXOG-like endonuclease/phosphodiesterase" evidence="2">
    <location>
        <begin position="61"/>
        <end position="286"/>
    </location>
</feature>
<dbReference type="GO" id="GO:0016787">
    <property type="term" value="F:hydrolase activity"/>
    <property type="evidence" value="ECO:0007669"/>
    <property type="project" value="InterPro"/>
</dbReference>
<dbReference type="Ensembl" id="ENSAMXT00005023168.1">
    <property type="protein sequence ID" value="ENSAMXP00005020966.1"/>
    <property type="gene ID" value="ENSAMXG00005010875.1"/>
</dbReference>
<dbReference type="InterPro" id="IPR044925">
    <property type="entry name" value="His-Me_finger_sf"/>
</dbReference>
<dbReference type="SMART" id="SM00477">
    <property type="entry name" value="NUC"/>
    <property type="match status" value="1"/>
</dbReference>
<evidence type="ECO:0000259" key="2">
    <source>
        <dbReference type="SMART" id="SM00477"/>
    </source>
</evidence>
<evidence type="ECO:0000259" key="3">
    <source>
        <dbReference type="SMART" id="SM00892"/>
    </source>
</evidence>
<dbReference type="SMART" id="SM00892">
    <property type="entry name" value="Endonuclease_NS"/>
    <property type="match status" value="1"/>
</dbReference>